<dbReference type="Pfam" id="PF23914">
    <property type="entry name" value="TPR_CcmH_CycH"/>
    <property type="match status" value="1"/>
</dbReference>
<dbReference type="NCBIfam" id="TIGR03142">
    <property type="entry name" value="cytochro_ccmI"/>
    <property type="match status" value="1"/>
</dbReference>
<evidence type="ECO:0000256" key="1">
    <source>
        <dbReference type="ARBA" id="ARBA00004196"/>
    </source>
</evidence>
<name>A0A512N8I4_9HYPH</name>
<reference evidence="7 8" key="1">
    <citation type="submission" date="2019-07" db="EMBL/GenBank/DDBJ databases">
        <title>Whole genome shotgun sequence of Reyranella soli NBRC 108950.</title>
        <authorList>
            <person name="Hosoyama A."/>
            <person name="Uohara A."/>
            <person name="Ohji S."/>
            <person name="Ichikawa N."/>
        </authorList>
    </citation>
    <scope>NUCLEOTIDE SEQUENCE [LARGE SCALE GENOMIC DNA]</scope>
    <source>
        <strain evidence="7 8">NBRC 108950</strain>
    </source>
</reference>
<dbReference type="AlphaFoldDB" id="A0A512N8I4"/>
<organism evidence="7 8">
    <name type="scientific">Reyranella soli</name>
    <dbReference type="NCBI Taxonomy" id="1230389"/>
    <lineage>
        <taxon>Bacteria</taxon>
        <taxon>Pseudomonadati</taxon>
        <taxon>Pseudomonadota</taxon>
        <taxon>Alphaproteobacteria</taxon>
        <taxon>Hyphomicrobiales</taxon>
        <taxon>Reyranellaceae</taxon>
        <taxon>Reyranella</taxon>
    </lineage>
</organism>
<gene>
    <name evidence="7" type="ORF">RSO01_24540</name>
</gene>
<keyword evidence="4" id="KW-0802">TPR repeat</keyword>
<dbReference type="InterPro" id="IPR051263">
    <property type="entry name" value="C-type_cytochrome_biogenesis"/>
</dbReference>
<dbReference type="GO" id="GO:0030313">
    <property type="term" value="C:cell envelope"/>
    <property type="evidence" value="ECO:0007669"/>
    <property type="project" value="UniProtKB-SubCell"/>
</dbReference>
<dbReference type="Proteomes" id="UP000321058">
    <property type="component" value="Unassembled WGS sequence"/>
</dbReference>
<evidence type="ECO:0000256" key="4">
    <source>
        <dbReference type="ARBA" id="ARBA00022803"/>
    </source>
</evidence>
<protein>
    <submittedName>
        <fullName evidence="7">C-type cytochrome biogenesis protein CcmI</fullName>
    </submittedName>
</protein>
<evidence type="ECO:0000256" key="5">
    <source>
        <dbReference type="SAM" id="MobiDB-lite"/>
    </source>
</evidence>
<dbReference type="RefSeq" id="WP_147149391.1">
    <property type="nucleotide sequence ID" value="NZ_BKAJ01000037.1"/>
</dbReference>
<dbReference type="Gene3D" id="1.25.40.10">
    <property type="entry name" value="Tetratricopeptide repeat domain"/>
    <property type="match status" value="2"/>
</dbReference>
<feature type="domain" description="Cytochrome c-type biogenesis protein H TPR" evidence="6">
    <location>
        <begin position="310"/>
        <end position="433"/>
    </location>
</feature>
<evidence type="ECO:0000256" key="3">
    <source>
        <dbReference type="ARBA" id="ARBA00022748"/>
    </source>
</evidence>
<dbReference type="PANTHER" id="PTHR47870:SF1">
    <property type="entry name" value="CYTOCHROME C-TYPE BIOGENESIS PROTEIN CCMH"/>
    <property type="match status" value="1"/>
</dbReference>
<feature type="region of interest" description="Disordered" evidence="5">
    <location>
        <begin position="249"/>
        <end position="286"/>
    </location>
</feature>
<dbReference type="EMBL" id="BKAJ01000037">
    <property type="protein sequence ID" value="GEP55288.1"/>
    <property type="molecule type" value="Genomic_DNA"/>
</dbReference>
<dbReference type="GO" id="GO:0017004">
    <property type="term" value="P:cytochrome complex assembly"/>
    <property type="evidence" value="ECO:0007669"/>
    <property type="project" value="UniProtKB-KW"/>
</dbReference>
<evidence type="ECO:0000256" key="2">
    <source>
        <dbReference type="ARBA" id="ARBA00022737"/>
    </source>
</evidence>
<evidence type="ECO:0000313" key="8">
    <source>
        <dbReference type="Proteomes" id="UP000321058"/>
    </source>
</evidence>
<dbReference type="PANTHER" id="PTHR47870">
    <property type="entry name" value="CYTOCHROME C-TYPE BIOGENESIS PROTEIN CCMH"/>
    <property type="match status" value="1"/>
</dbReference>
<keyword evidence="2" id="KW-0677">Repeat</keyword>
<evidence type="ECO:0000259" key="6">
    <source>
        <dbReference type="Pfam" id="PF23914"/>
    </source>
</evidence>
<feature type="compositionally biased region" description="Pro residues" evidence="5">
    <location>
        <begin position="272"/>
        <end position="284"/>
    </location>
</feature>
<comment type="caution">
    <text evidence="7">The sequence shown here is derived from an EMBL/GenBank/DDBJ whole genome shotgun (WGS) entry which is preliminary data.</text>
</comment>
<dbReference type="SUPFAM" id="SSF48452">
    <property type="entry name" value="TPR-like"/>
    <property type="match status" value="1"/>
</dbReference>
<comment type="subcellular location">
    <subcellularLocation>
        <location evidence="1">Cell envelope</location>
    </subcellularLocation>
</comment>
<proteinExistence type="predicted"/>
<evidence type="ECO:0000313" key="7">
    <source>
        <dbReference type="EMBL" id="GEP55288.1"/>
    </source>
</evidence>
<sequence>MLQLLLALLTAGTVGMMLVRPLRARLGATERPHGGLAIYRDQLAEVERERAAGSLSAEDAAAARTEIERRLLAAADKYGNKDTNAAPQPAAAWHRFLPPALCLLIPAFALGLYLRIGQPGVPSAPFVPHPHVPATAPPQTGPSLDQKIAAARARLKEPDDPETLSVLGELLTQQANGVVPEPAVDLFRRALAKQPDDARALFYLGLHEAQAGEARAALGRWLDLETRSPEDAPWLPLLRAEIDRVAKQANIDPPSIKPDRKPPAVASAGPPAAAPSPMGMPQPTPEEREAMAKMAPAESQHAIRGMVDRLDAKLRAAPAGRVEDRAGWLRLANARRVLGEPAQAAEAYARADALAPLDPPLLANWAESEVRQVQPGSSPSPGAVAVLKRLEAAEPDNALALFYLGAVSFGHSDKADAARRWKKLLALLPPDAPIRKVLKERIKEAEAR</sequence>
<keyword evidence="8" id="KW-1185">Reference proteome</keyword>
<dbReference type="OrthoDB" id="9815847at2"/>
<accession>A0A512N8I4</accession>
<dbReference type="InterPro" id="IPR056413">
    <property type="entry name" value="TPR_CcmH_CycH"/>
</dbReference>
<dbReference type="InterPro" id="IPR017560">
    <property type="entry name" value="Cyt_c_biogenesis_CcmI"/>
</dbReference>
<keyword evidence="3" id="KW-0201">Cytochrome c-type biogenesis</keyword>
<dbReference type="InterPro" id="IPR011990">
    <property type="entry name" value="TPR-like_helical_dom_sf"/>
</dbReference>